<proteinExistence type="predicted"/>
<dbReference type="InterPro" id="IPR032466">
    <property type="entry name" value="Metal_Hydrolase"/>
</dbReference>
<organism evidence="1 2">
    <name type="scientific">Marssonina brunnea f. sp. multigermtubi (strain MB_m1)</name>
    <name type="common">Marssonina leaf spot fungus</name>
    <dbReference type="NCBI Taxonomy" id="1072389"/>
    <lineage>
        <taxon>Eukaryota</taxon>
        <taxon>Fungi</taxon>
        <taxon>Dikarya</taxon>
        <taxon>Ascomycota</taxon>
        <taxon>Pezizomycotina</taxon>
        <taxon>Leotiomycetes</taxon>
        <taxon>Helotiales</taxon>
        <taxon>Drepanopezizaceae</taxon>
        <taxon>Drepanopeziza</taxon>
    </lineage>
</organism>
<dbReference type="AlphaFoldDB" id="K1WIL3"/>
<dbReference type="OMA" id="WIINACL"/>
<dbReference type="PANTHER" id="PTHR32027:SF0">
    <property type="entry name" value="CYTOSINE DEAMINASE"/>
    <property type="match status" value="1"/>
</dbReference>
<dbReference type="Proteomes" id="UP000006753">
    <property type="component" value="Unassembled WGS sequence"/>
</dbReference>
<dbReference type="InterPro" id="IPR052349">
    <property type="entry name" value="Metallo-hydrolase_Enzymes"/>
</dbReference>
<dbReference type="InParanoid" id="K1WIL3"/>
<dbReference type="HOGENOM" id="CLU_031758_1_0_1"/>
<dbReference type="SUPFAM" id="SSF51556">
    <property type="entry name" value="Metallo-dependent hydrolases"/>
    <property type="match status" value="1"/>
</dbReference>
<protein>
    <submittedName>
        <fullName evidence="1">Putative cytosine deaminase protein</fullName>
    </submittedName>
</protein>
<dbReference type="GO" id="GO:0016814">
    <property type="term" value="F:hydrolase activity, acting on carbon-nitrogen (but not peptide) bonds, in cyclic amidines"/>
    <property type="evidence" value="ECO:0007669"/>
    <property type="project" value="TreeGrafter"/>
</dbReference>
<dbReference type="OrthoDB" id="10266980at2759"/>
<dbReference type="KEGG" id="mbe:MBM_04356"/>
<dbReference type="EMBL" id="JH921436">
    <property type="protein sequence ID" value="EKD17495.1"/>
    <property type="molecule type" value="Genomic_DNA"/>
</dbReference>
<dbReference type="eggNOG" id="ENOG502RUR8">
    <property type="taxonomic scope" value="Eukaryota"/>
</dbReference>
<keyword evidence="2" id="KW-1185">Reference proteome</keyword>
<evidence type="ECO:0000313" key="1">
    <source>
        <dbReference type="EMBL" id="EKD17495.1"/>
    </source>
</evidence>
<gene>
    <name evidence="1" type="ORF">MBM_04356</name>
</gene>
<dbReference type="PANTHER" id="PTHR32027">
    <property type="entry name" value="CYTOSINE DEAMINASE"/>
    <property type="match status" value="1"/>
</dbReference>
<evidence type="ECO:0000313" key="2">
    <source>
        <dbReference type="Proteomes" id="UP000006753"/>
    </source>
</evidence>
<name>K1WIL3_MARBU</name>
<accession>K1WIL3</accession>
<dbReference type="Gene3D" id="3.20.20.140">
    <property type="entry name" value="Metal-dependent hydrolases"/>
    <property type="match status" value="1"/>
</dbReference>
<reference evidence="1 2" key="1">
    <citation type="journal article" date="2012" name="BMC Genomics">
        <title>Sequencing the genome of Marssonina brunnea reveals fungus-poplar co-evolution.</title>
        <authorList>
            <person name="Zhu S."/>
            <person name="Cao Y.-Z."/>
            <person name="Jiang C."/>
            <person name="Tan B.-Y."/>
            <person name="Wang Z."/>
            <person name="Feng S."/>
            <person name="Zhang L."/>
            <person name="Su X.-H."/>
            <person name="Brejova B."/>
            <person name="Vinar T."/>
            <person name="Xu M."/>
            <person name="Wang M.-X."/>
            <person name="Zhang S.-G."/>
            <person name="Huang M.-R."/>
            <person name="Wu R."/>
            <person name="Zhou Y."/>
        </authorList>
    </citation>
    <scope>NUCLEOTIDE SEQUENCE [LARGE SCALE GENOMIC DNA]</scope>
    <source>
        <strain evidence="1 2">MB_m1</strain>
    </source>
</reference>
<sequence length="490" mass="54830">MVFSTSTHPSAPSTASIDIDGPPDLVYKGVYVANKPDNTLWDVAFKNGHISALDEHKVPDQEHITEKHHDGDHHRGTKFLCPSLCHPHIHLDKCFLLSHPKYSDLEIKDGDFAEAMKLTSEAKRRYEVDDLIERGQALIEESIELGVTHMRAFVEVDLVVQMKCLDAGLALKEKFQDRIYMQICVFAQDPIVSYGDNGKAMMELLEVAANRHGVSCFGSTPYVEKDGDRIKQLANIEFAIKTAMRCKLHLDFHIDYNLDPNQPSMVGETIELLHKMKWPTDCNEHLYRSIIFSHCSRLTLFSQHEWLELRRKILGLPVSFIGLPNSDLFMMGRPGKEDVEQTTQRVRGTLQVLDIIQRYAMNAAIGINNVGNAFTPHGSCDPLSLASFGQCVSHRAKTAIGIRLTIANEIDIDVGDEAHFIIFGNENPSRPFRTRKTIQDVVCDPSRDRTTIYKGKVVSNTSRESAGIGSCALRGYGESLILSLDASRAG</sequence>